<dbReference type="CDD" id="cd14500">
    <property type="entry name" value="PTP-IVa"/>
    <property type="match status" value="1"/>
</dbReference>
<organism evidence="13 14">
    <name type="scientific">Paramicrosporidium saccamoebae</name>
    <dbReference type="NCBI Taxonomy" id="1246581"/>
    <lineage>
        <taxon>Eukaryota</taxon>
        <taxon>Fungi</taxon>
        <taxon>Fungi incertae sedis</taxon>
        <taxon>Cryptomycota</taxon>
        <taxon>Cryptomycota incertae sedis</taxon>
        <taxon>Paramicrosporidium</taxon>
    </lineage>
</organism>
<dbReference type="AlphaFoldDB" id="A0A2H9TGN4"/>
<name>A0A2H9TGN4_9FUNG</name>
<dbReference type="SUPFAM" id="SSF52799">
    <property type="entry name" value="(Phosphotyrosine protein) phosphatases II"/>
    <property type="match status" value="1"/>
</dbReference>
<evidence type="ECO:0000256" key="10">
    <source>
        <dbReference type="SAM" id="MobiDB-lite"/>
    </source>
</evidence>
<dbReference type="EC" id="3.1.3.48" evidence="2"/>
<dbReference type="EMBL" id="MTSL01000205">
    <property type="protein sequence ID" value="PJF16859.1"/>
    <property type="molecule type" value="Genomic_DNA"/>
</dbReference>
<gene>
    <name evidence="13" type="ORF">PSACC_03336</name>
</gene>
<accession>A0A2H9TGN4</accession>
<protein>
    <recommendedName>
        <fullName evidence="2">protein-tyrosine-phosphatase</fullName>
        <ecNumber evidence="2">3.1.3.48</ecNumber>
    </recommendedName>
</protein>
<dbReference type="GO" id="GO:0005737">
    <property type="term" value="C:cytoplasm"/>
    <property type="evidence" value="ECO:0007669"/>
    <property type="project" value="UniProtKB-ARBA"/>
</dbReference>
<evidence type="ECO:0000256" key="6">
    <source>
        <dbReference type="ARBA" id="ARBA00023157"/>
    </source>
</evidence>
<comment type="similarity">
    <text evidence="1">Belongs to the protein-tyrosine phosphatase family.</text>
</comment>
<keyword evidence="6" id="KW-1015">Disulfide bond</keyword>
<proteinExistence type="inferred from homology"/>
<feature type="compositionally biased region" description="Low complexity" evidence="10">
    <location>
        <begin position="18"/>
        <end position="30"/>
    </location>
</feature>
<sequence length="203" mass="22498">MDSEEALRSQSPTSSVPSEASARVSSFSSAHHMHHHGTMSKLPNPPTLVKWEGMRFVIMDAPSDGNIDLYLRELKKHGVTEIVRVCDPTYSRERVEQQGIRVHEMLFPDGDAPPDSIVSAWMTLVETTFKEGSHDAIAVHCVAGLGRAPVLVAIALIEAGMSPLDAVSFLRERRRGAINNKQLRYLESYRRRSSSGSQRCAVM</sequence>
<evidence type="ECO:0000256" key="8">
    <source>
        <dbReference type="ARBA" id="ARBA00023289"/>
    </source>
</evidence>
<evidence type="ECO:0000256" key="9">
    <source>
        <dbReference type="ARBA" id="ARBA00051722"/>
    </source>
</evidence>
<keyword evidence="14" id="KW-1185">Reference proteome</keyword>
<dbReference type="Proteomes" id="UP000240830">
    <property type="component" value="Unassembled WGS sequence"/>
</dbReference>
<feature type="region of interest" description="Disordered" evidence="10">
    <location>
        <begin position="1"/>
        <end position="44"/>
    </location>
</feature>
<keyword evidence="8" id="KW-0636">Prenylation</keyword>
<evidence type="ECO:0000256" key="5">
    <source>
        <dbReference type="ARBA" id="ARBA00022912"/>
    </source>
</evidence>
<evidence type="ECO:0000256" key="4">
    <source>
        <dbReference type="ARBA" id="ARBA00022801"/>
    </source>
</evidence>
<keyword evidence="3" id="KW-0488">Methylation</keyword>
<evidence type="ECO:0000259" key="12">
    <source>
        <dbReference type="PROSITE" id="PS50056"/>
    </source>
</evidence>
<feature type="domain" description="Tyrosine specific protein phosphatases" evidence="12">
    <location>
        <begin position="119"/>
        <end position="185"/>
    </location>
</feature>
<dbReference type="STRING" id="1246581.A0A2H9TGN4"/>
<dbReference type="InterPro" id="IPR029021">
    <property type="entry name" value="Prot-tyrosine_phosphatase-like"/>
</dbReference>
<dbReference type="GO" id="GO:0004725">
    <property type="term" value="F:protein tyrosine phosphatase activity"/>
    <property type="evidence" value="ECO:0007669"/>
    <property type="project" value="UniProtKB-EC"/>
</dbReference>
<evidence type="ECO:0000256" key="1">
    <source>
        <dbReference type="ARBA" id="ARBA00009580"/>
    </source>
</evidence>
<reference evidence="13 14" key="1">
    <citation type="submission" date="2016-10" db="EMBL/GenBank/DDBJ databases">
        <title>The genome of Paramicrosporidium saccamoebae is the missing link in understanding Cryptomycota and Microsporidia evolution.</title>
        <authorList>
            <person name="Quandt C.A."/>
            <person name="Beaudet D."/>
            <person name="Corsaro D."/>
            <person name="Michel R."/>
            <person name="Corradi N."/>
            <person name="James T."/>
        </authorList>
    </citation>
    <scope>NUCLEOTIDE SEQUENCE [LARGE SCALE GENOMIC DNA]</scope>
    <source>
        <strain evidence="13 14">KSL3</strain>
    </source>
</reference>
<feature type="domain" description="Tyrosine-protein phosphatase" evidence="11">
    <location>
        <begin position="45"/>
        <end position="198"/>
    </location>
</feature>
<feature type="compositionally biased region" description="Polar residues" evidence="10">
    <location>
        <begin position="8"/>
        <end position="17"/>
    </location>
</feature>
<dbReference type="FunFam" id="3.90.190.10:FF:000086">
    <property type="entry name" value="Protein tyrosine phosphatase-like protein"/>
    <property type="match status" value="1"/>
</dbReference>
<comment type="catalytic activity">
    <reaction evidence="9">
        <text>O-phospho-L-tyrosyl-[protein] + H2O = L-tyrosyl-[protein] + phosphate</text>
        <dbReference type="Rhea" id="RHEA:10684"/>
        <dbReference type="Rhea" id="RHEA-COMP:10136"/>
        <dbReference type="Rhea" id="RHEA-COMP:20101"/>
        <dbReference type="ChEBI" id="CHEBI:15377"/>
        <dbReference type="ChEBI" id="CHEBI:43474"/>
        <dbReference type="ChEBI" id="CHEBI:46858"/>
        <dbReference type="ChEBI" id="CHEBI:61978"/>
        <dbReference type="EC" id="3.1.3.48"/>
    </reaction>
</comment>
<dbReference type="PROSITE" id="PS50054">
    <property type="entry name" value="TYR_PHOSPHATASE_DUAL"/>
    <property type="match status" value="1"/>
</dbReference>
<dbReference type="Pfam" id="PF22785">
    <property type="entry name" value="Tc-R-P"/>
    <property type="match status" value="1"/>
</dbReference>
<evidence type="ECO:0000256" key="3">
    <source>
        <dbReference type="ARBA" id="ARBA00022481"/>
    </source>
</evidence>
<evidence type="ECO:0000256" key="7">
    <source>
        <dbReference type="ARBA" id="ARBA00023288"/>
    </source>
</evidence>
<keyword evidence="4" id="KW-0378">Hydrolase</keyword>
<evidence type="ECO:0000313" key="13">
    <source>
        <dbReference type="EMBL" id="PJF16859.1"/>
    </source>
</evidence>
<dbReference type="InterPro" id="IPR020422">
    <property type="entry name" value="TYR_PHOSPHATASE_DUAL_dom"/>
</dbReference>
<evidence type="ECO:0000259" key="11">
    <source>
        <dbReference type="PROSITE" id="PS50054"/>
    </source>
</evidence>
<dbReference type="PROSITE" id="PS50056">
    <property type="entry name" value="TYR_PHOSPHATASE_2"/>
    <property type="match status" value="1"/>
</dbReference>
<dbReference type="InterPro" id="IPR050561">
    <property type="entry name" value="PTP"/>
</dbReference>
<keyword evidence="7" id="KW-0449">Lipoprotein</keyword>
<dbReference type="OrthoDB" id="5632at2759"/>
<keyword evidence="5" id="KW-0904">Protein phosphatase</keyword>
<comment type="caution">
    <text evidence="13">The sequence shown here is derived from an EMBL/GenBank/DDBJ whole genome shotgun (WGS) entry which is preliminary data.</text>
</comment>
<dbReference type="SMART" id="SM00404">
    <property type="entry name" value="PTPc_motif"/>
    <property type="match status" value="1"/>
</dbReference>
<dbReference type="Gene3D" id="3.90.190.10">
    <property type="entry name" value="Protein tyrosine phosphatase superfamily"/>
    <property type="match status" value="1"/>
</dbReference>
<dbReference type="InterPro" id="IPR000387">
    <property type="entry name" value="Tyr_Pase_dom"/>
</dbReference>
<dbReference type="InterPro" id="IPR003595">
    <property type="entry name" value="Tyr_Pase_cat"/>
</dbReference>
<dbReference type="PANTHER" id="PTHR23339">
    <property type="entry name" value="TYROSINE SPECIFIC PROTEIN PHOSPHATASE AND DUAL SPECIFICITY PROTEIN PHOSPHATASE"/>
    <property type="match status" value="1"/>
</dbReference>
<evidence type="ECO:0000313" key="14">
    <source>
        <dbReference type="Proteomes" id="UP000240830"/>
    </source>
</evidence>
<evidence type="ECO:0000256" key="2">
    <source>
        <dbReference type="ARBA" id="ARBA00013064"/>
    </source>
</evidence>